<name>A0ACB9G4B8_9ASTR</name>
<reference evidence="1 2" key="2">
    <citation type="journal article" date="2022" name="Mol. Ecol. Resour.">
        <title>The genomes of chicory, endive, great burdock and yacon provide insights into Asteraceae paleo-polyploidization history and plant inulin production.</title>
        <authorList>
            <person name="Fan W."/>
            <person name="Wang S."/>
            <person name="Wang H."/>
            <person name="Wang A."/>
            <person name="Jiang F."/>
            <person name="Liu H."/>
            <person name="Zhao H."/>
            <person name="Xu D."/>
            <person name="Zhang Y."/>
        </authorList>
    </citation>
    <scope>NUCLEOTIDE SEQUENCE [LARGE SCALE GENOMIC DNA]</scope>
    <source>
        <strain evidence="2">cv. Yunnan</strain>
        <tissue evidence="1">Leaves</tissue>
    </source>
</reference>
<protein>
    <submittedName>
        <fullName evidence="1">Uncharacterized protein</fullName>
    </submittedName>
</protein>
<accession>A0ACB9G4B8</accession>
<evidence type="ECO:0000313" key="2">
    <source>
        <dbReference type="Proteomes" id="UP001056120"/>
    </source>
</evidence>
<gene>
    <name evidence="1" type="ORF">L1987_47684</name>
</gene>
<keyword evidence="2" id="KW-1185">Reference proteome</keyword>
<evidence type="ECO:0000313" key="1">
    <source>
        <dbReference type="EMBL" id="KAI3777881.1"/>
    </source>
</evidence>
<proteinExistence type="predicted"/>
<reference evidence="2" key="1">
    <citation type="journal article" date="2022" name="Mol. Ecol. Resour.">
        <title>The genomes of chicory, endive, great burdock and yacon provide insights into Asteraceae palaeo-polyploidization history and plant inulin production.</title>
        <authorList>
            <person name="Fan W."/>
            <person name="Wang S."/>
            <person name="Wang H."/>
            <person name="Wang A."/>
            <person name="Jiang F."/>
            <person name="Liu H."/>
            <person name="Zhao H."/>
            <person name="Xu D."/>
            <person name="Zhang Y."/>
        </authorList>
    </citation>
    <scope>NUCLEOTIDE SEQUENCE [LARGE SCALE GENOMIC DNA]</scope>
    <source>
        <strain evidence="2">cv. Yunnan</strain>
    </source>
</reference>
<comment type="caution">
    <text evidence="1">The sequence shown here is derived from an EMBL/GenBank/DDBJ whole genome shotgun (WGS) entry which is preliminary data.</text>
</comment>
<organism evidence="1 2">
    <name type="scientific">Smallanthus sonchifolius</name>
    <dbReference type="NCBI Taxonomy" id="185202"/>
    <lineage>
        <taxon>Eukaryota</taxon>
        <taxon>Viridiplantae</taxon>
        <taxon>Streptophyta</taxon>
        <taxon>Embryophyta</taxon>
        <taxon>Tracheophyta</taxon>
        <taxon>Spermatophyta</taxon>
        <taxon>Magnoliopsida</taxon>
        <taxon>eudicotyledons</taxon>
        <taxon>Gunneridae</taxon>
        <taxon>Pentapetalae</taxon>
        <taxon>asterids</taxon>
        <taxon>campanulids</taxon>
        <taxon>Asterales</taxon>
        <taxon>Asteraceae</taxon>
        <taxon>Asteroideae</taxon>
        <taxon>Heliantheae alliance</taxon>
        <taxon>Millerieae</taxon>
        <taxon>Smallanthus</taxon>
    </lineage>
</organism>
<dbReference type="Proteomes" id="UP001056120">
    <property type="component" value="Linkage Group LG15"/>
</dbReference>
<sequence>MFSSICAVFFALLSQDISLTFVLHQSTLFYGLIVACCSIHYLQIAVTLMGNVKDEGKKLDPLFPRLYISDADKGGPRTPPRNKMAISQQLVNVPSQSAQMCISGSVSPVLPLSTTNGSRLVPETSSCHDAGYKRSMFSSIERSCGSTRMATRLDSYHSSGINLNISLTTVKQTIETTNCQTVCNTGHPKPEDFRTTRNNTIVKKLEYEDDYLVPSFTIGNGQHNANRGSFPTLSTNVYQKQLKLTDKDMTRENKQNTLTTNDIAREPMPCYSSNRGRFLEMSNEDVSPSIKRSLLIDEHQMLHDPNTRLSLKRKSFQENMTYKDGTKKISTLLGENRKIDKGTHEALAPINISEEDHGSLRVDGKIGDNLETNFLSRFNIPAGEVSQIIGPEQYFIARRTIIRQQRVFQSQIFELHRLIKVQKILAESPDLLIEDGFYKLKKSPSEDMYPHLDHQKENNDTEKIYNPSLIDLPPPSPPTVNSGKQPPWCFLPPPPPGNQWLVPVRSPSEGLIYKPIAGPSPPPVNLMPSVYDMSLTPSNADFLTGSYNIPTPYQQGIGVYPSTSLLTSYGFPAISRQICSPAIDDSVNYSKNAKTACNIESDLQGSSGSGSNESKKGDELPLFPTTPMVQDSYQCTEEKRFDERIKVIKVVPHNPKLASESAARIFQFIQEERKHNE</sequence>
<dbReference type="EMBL" id="CM042032">
    <property type="protein sequence ID" value="KAI3777881.1"/>
    <property type="molecule type" value="Genomic_DNA"/>
</dbReference>